<evidence type="ECO:0000313" key="4">
    <source>
        <dbReference type="Proteomes" id="UP000437862"/>
    </source>
</evidence>
<dbReference type="OrthoDB" id="5297723at2"/>
<dbReference type="AlphaFoldDB" id="A0A562PCA8"/>
<name>A0A562PCA8_9BURK</name>
<evidence type="ECO:0000313" key="1">
    <source>
        <dbReference type="EMBL" id="QGZ40160.1"/>
    </source>
</evidence>
<dbReference type="EMBL" id="CP046904">
    <property type="protein sequence ID" value="QGZ40160.1"/>
    <property type="molecule type" value="Genomic_DNA"/>
</dbReference>
<protein>
    <recommendedName>
        <fullName evidence="5">Lipoprotein</fullName>
    </recommendedName>
</protein>
<gene>
    <name evidence="1" type="ORF">GO485_14630</name>
    <name evidence="2" type="ORF">IP92_05643</name>
</gene>
<evidence type="ECO:0000313" key="2">
    <source>
        <dbReference type="EMBL" id="TWI42112.1"/>
    </source>
</evidence>
<proteinExistence type="predicted"/>
<dbReference type="Proteomes" id="UP000437862">
    <property type="component" value="Chromosome"/>
</dbReference>
<dbReference type="Proteomes" id="UP000315112">
    <property type="component" value="Unassembled WGS sequence"/>
</dbReference>
<dbReference type="PROSITE" id="PS51257">
    <property type="entry name" value="PROKAR_LIPOPROTEIN"/>
    <property type="match status" value="1"/>
</dbReference>
<dbReference type="RefSeq" id="WP_145881674.1">
    <property type="nucleotide sequence ID" value="NZ_CP046904.1"/>
</dbReference>
<organism evidence="2 3">
    <name type="scientific">Pseudoduganella flava</name>
    <dbReference type="NCBI Taxonomy" id="871742"/>
    <lineage>
        <taxon>Bacteria</taxon>
        <taxon>Pseudomonadati</taxon>
        <taxon>Pseudomonadota</taxon>
        <taxon>Betaproteobacteria</taxon>
        <taxon>Burkholderiales</taxon>
        <taxon>Oxalobacteraceae</taxon>
        <taxon>Telluria group</taxon>
        <taxon>Pseudoduganella</taxon>
    </lineage>
</organism>
<reference evidence="2 3" key="1">
    <citation type="journal article" date="2015" name="Stand. Genomic Sci.">
        <title>Genomic Encyclopedia of Bacterial and Archaeal Type Strains, Phase III: the genomes of soil and plant-associated and newly described type strains.</title>
        <authorList>
            <person name="Whitman W.B."/>
            <person name="Woyke T."/>
            <person name="Klenk H.P."/>
            <person name="Zhou Y."/>
            <person name="Lilburn T.G."/>
            <person name="Beck B.J."/>
            <person name="De Vos P."/>
            <person name="Vandamme P."/>
            <person name="Eisen J.A."/>
            <person name="Garrity G."/>
            <person name="Hugenholtz P."/>
            <person name="Kyrpides N.C."/>
        </authorList>
    </citation>
    <scope>NUCLEOTIDE SEQUENCE [LARGE SCALE GENOMIC DNA]</scope>
    <source>
        <strain evidence="2 3">CGMCC 1.10685</strain>
    </source>
</reference>
<reference evidence="1 4" key="3">
    <citation type="submission" date="2019-12" db="EMBL/GenBank/DDBJ databases">
        <title>Draft Genome Sequences of Six Type Strains of the Genus Massilia.</title>
        <authorList>
            <person name="Miess H."/>
            <person name="Frediansyah A."/>
            <person name="Goeker M."/>
            <person name="Gross H."/>
        </authorList>
    </citation>
    <scope>NUCLEOTIDE SEQUENCE [LARGE SCALE GENOMIC DNA]</scope>
    <source>
        <strain evidence="1 4">DSM 26639</strain>
    </source>
</reference>
<accession>A0A562PCA8</accession>
<sequence>MRKLIFLAPLLLAGCYNDSATFYADSSQEHTLTVRRQQDYFWSDEGRFTLLATRLPDCQRRIDLAELPLEDTTVELYSEGDNHWSLRAGKQVWHVETQSCALVAQDSTPTGTKVGDFKAEIDKMSFVEAGDAKN</sequence>
<evidence type="ECO:0000313" key="3">
    <source>
        <dbReference type="Proteomes" id="UP000315112"/>
    </source>
</evidence>
<keyword evidence="4" id="KW-1185">Reference proteome</keyword>
<dbReference type="EMBL" id="VLKW01000016">
    <property type="protein sequence ID" value="TWI42112.1"/>
    <property type="molecule type" value="Genomic_DNA"/>
</dbReference>
<reference evidence="2" key="2">
    <citation type="submission" date="2019-07" db="EMBL/GenBank/DDBJ databases">
        <authorList>
            <person name="Whitman W."/>
            <person name="Huntemann M."/>
            <person name="Clum A."/>
            <person name="Pillay M."/>
            <person name="Palaniappan K."/>
            <person name="Varghese N."/>
            <person name="Mikhailova N."/>
            <person name="Stamatis D."/>
            <person name="Reddy T."/>
            <person name="Daum C."/>
            <person name="Shapiro N."/>
            <person name="Ivanova N."/>
            <person name="Kyrpides N."/>
            <person name="Woyke T."/>
        </authorList>
    </citation>
    <scope>NUCLEOTIDE SEQUENCE</scope>
    <source>
        <strain evidence="2">CGMCC 1.10685</strain>
    </source>
</reference>
<evidence type="ECO:0008006" key="5">
    <source>
        <dbReference type="Google" id="ProtNLM"/>
    </source>
</evidence>